<name>A0A550JDJ5_9BACT</name>
<protein>
    <submittedName>
        <fullName evidence="2">Right-handed parallel beta-helix repeat-containing protein</fullName>
    </submittedName>
</protein>
<dbReference type="SUPFAM" id="SSF51126">
    <property type="entry name" value="Pectin lyase-like"/>
    <property type="match status" value="1"/>
</dbReference>
<dbReference type="OrthoDB" id="5401005at2"/>
<accession>A0A550JDJ5</accession>
<dbReference type="Pfam" id="PF13229">
    <property type="entry name" value="Beta_helix"/>
    <property type="match status" value="1"/>
</dbReference>
<sequence length="461" mass="51030">MWHGKPTLSLLTVLLPAILLLVVAPAFGETVSGKLAGAPRWSGEIRLAETVVVPPGVTLKIAPGTRIRAERANAVLMVNGTLDARGTEKAPIVFSGPADWEGISFFEAAEGGLLEQVRIDHAAVAVSSIAAKFVLRGCRFTGNGTAVKLLRESFPLIEDCRFADNDIAIDNEMKSVATVRGNRFSGHKKSAIVASHGSRGAITGNRFEKNRQAIALVQKYPDPVENNDFIDNGVGIFCNQTQNTPAIRHNRFEKNETALINFSFAYPAVEHNRFMDNGTAVRNDQFASPKIFRNLFRGNGTALFNDRKSDPEVTRNQFEKNDLVLFCDHSSYPLFRDNNLLGNPQAVRLGIFQSADWEARSGSKKIVQEKARQLNSRNPLIERIPSDFRDRVEVAGNWWGENTERLRQAAAEANLDLFHDRLDQPTVTYEGYGDEAYRLDQVVFQPVLDQAVADTLPEAQP</sequence>
<evidence type="ECO:0000259" key="1">
    <source>
        <dbReference type="Pfam" id="PF13229"/>
    </source>
</evidence>
<dbReference type="RefSeq" id="WP_092058018.1">
    <property type="nucleotide sequence ID" value="NZ_FOJJ01000038.1"/>
</dbReference>
<comment type="caution">
    <text evidence="2">The sequence shown here is derived from an EMBL/GenBank/DDBJ whole genome shotgun (WGS) entry which is preliminary data.</text>
</comment>
<evidence type="ECO:0000313" key="3">
    <source>
        <dbReference type="Proteomes" id="UP000317155"/>
    </source>
</evidence>
<gene>
    <name evidence="2" type="ORF">FL622_10300</name>
</gene>
<dbReference type="InterPro" id="IPR012334">
    <property type="entry name" value="Pectin_lyas_fold"/>
</dbReference>
<feature type="domain" description="Right handed beta helix" evidence="1">
    <location>
        <begin position="133"/>
        <end position="260"/>
    </location>
</feature>
<evidence type="ECO:0000313" key="2">
    <source>
        <dbReference type="EMBL" id="TRO81285.1"/>
    </source>
</evidence>
<reference evidence="2 3" key="1">
    <citation type="submission" date="2019-07" db="EMBL/GenBank/DDBJ databases">
        <title>Insights of Desulfuromonas acetexigens electromicrobiology.</title>
        <authorList>
            <person name="Katuri K."/>
            <person name="Sapireddy V."/>
            <person name="Shaw D.R."/>
            <person name="Saikaly P."/>
        </authorList>
    </citation>
    <scope>NUCLEOTIDE SEQUENCE [LARGE SCALE GENOMIC DNA]</scope>
    <source>
        <strain evidence="2 3">2873</strain>
    </source>
</reference>
<dbReference type="AlphaFoldDB" id="A0A550JDJ5"/>
<dbReference type="Gene3D" id="2.160.20.10">
    <property type="entry name" value="Single-stranded right-handed beta-helix, Pectin lyase-like"/>
    <property type="match status" value="1"/>
</dbReference>
<proteinExistence type="predicted"/>
<dbReference type="InterPro" id="IPR039448">
    <property type="entry name" value="Beta_helix"/>
</dbReference>
<dbReference type="Proteomes" id="UP000317155">
    <property type="component" value="Unassembled WGS sequence"/>
</dbReference>
<organism evidence="2 3">
    <name type="scientific">Trichloromonas acetexigens</name>
    <dbReference type="NCBI Taxonomy" id="38815"/>
    <lineage>
        <taxon>Bacteria</taxon>
        <taxon>Pseudomonadati</taxon>
        <taxon>Thermodesulfobacteriota</taxon>
        <taxon>Desulfuromonadia</taxon>
        <taxon>Desulfuromonadales</taxon>
        <taxon>Trichloromonadaceae</taxon>
        <taxon>Trichloromonas</taxon>
    </lineage>
</organism>
<keyword evidence="3" id="KW-1185">Reference proteome</keyword>
<dbReference type="InterPro" id="IPR011050">
    <property type="entry name" value="Pectin_lyase_fold/virulence"/>
</dbReference>
<dbReference type="EMBL" id="VJVV01000006">
    <property type="protein sequence ID" value="TRO81285.1"/>
    <property type="molecule type" value="Genomic_DNA"/>
</dbReference>